<keyword evidence="5 8" id="KW-0547">Nucleotide-binding</keyword>
<gene>
    <name evidence="9" type="ORF">BD410DRAFT_766570</name>
</gene>
<evidence type="ECO:0000256" key="4">
    <source>
        <dbReference type="ARBA" id="ARBA00022679"/>
    </source>
</evidence>
<evidence type="ECO:0000256" key="7">
    <source>
        <dbReference type="ARBA" id="ARBA00022840"/>
    </source>
</evidence>
<sequence length="426" mass="47448">MHPPLPDVTTTPPIQWKYISEGGASIVFSFTGPHHPQFSGTVLRLRKAPCNSPTPDVLECSRRTLPMESGAVDDEPDDPTIAFQNKVIARLVPPQHLPRLEAVRVSQAWLEELRNLHEDDRPIERRLKDQIDVHRAKAVLATDLVGGPVWAVEIKPKWGFLPNPQYLSSETTEKKSRRCRFCMHSHYKTSNGDTPTTEYCPLDLYSGDEQRTRKSLRALWDSWTRSDGAVNNLKIFVQGDSIRPSDNISLGKLADVLQNSGETVESCITALLPLVLESPLLRILSGLQRSLDQLDIEGLSALWQVANKGVPLGSTFADPPMAEWDAFTTEYLASTAPTLPADRLPDSKYLHYFCVAYLLSATFKDCSVIFCLGKGGGEQDSATVIDLDPKSMERLQKWADLDRKIVDAFDIDDGTCVDSLKADYDV</sequence>
<evidence type="ECO:0000313" key="10">
    <source>
        <dbReference type="Proteomes" id="UP000294933"/>
    </source>
</evidence>
<dbReference type="Proteomes" id="UP000294933">
    <property type="component" value="Unassembled WGS sequence"/>
</dbReference>
<dbReference type="VEuPathDB" id="FungiDB:BD410DRAFT_766570"/>
<dbReference type="Gene3D" id="3.30.200.110">
    <property type="entry name" value="Inositol-pentakisphosphate 2-kinase, N-lobe"/>
    <property type="match status" value="1"/>
</dbReference>
<dbReference type="PANTHER" id="PTHR14456">
    <property type="entry name" value="INOSITOL POLYPHOSPHATE KINASE 1"/>
    <property type="match status" value="1"/>
</dbReference>
<evidence type="ECO:0000256" key="5">
    <source>
        <dbReference type="ARBA" id="ARBA00022741"/>
    </source>
</evidence>
<comment type="function">
    <text evidence="8">Phosphorylates Ins(1,3,4,5,6)P5 at position 2 to form Ins(1,2,3,4,5,6)P6 (InsP6 or phytate).</text>
</comment>
<evidence type="ECO:0000313" key="9">
    <source>
        <dbReference type="EMBL" id="TDL24942.1"/>
    </source>
</evidence>
<dbReference type="PANTHER" id="PTHR14456:SF2">
    <property type="entry name" value="INOSITOL-PENTAKISPHOSPHATE 2-KINASE"/>
    <property type="match status" value="1"/>
</dbReference>
<keyword evidence="6 8" id="KW-0418">Kinase</keyword>
<keyword evidence="7 8" id="KW-0067">ATP-binding</keyword>
<dbReference type="Pfam" id="PF06090">
    <property type="entry name" value="Ins_P5_2-kin"/>
    <property type="match status" value="1"/>
</dbReference>
<keyword evidence="4 8" id="KW-0808">Transferase</keyword>
<evidence type="ECO:0000256" key="3">
    <source>
        <dbReference type="ARBA" id="ARBA00014846"/>
    </source>
</evidence>
<accession>A0A4Y7QCX2</accession>
<dbReference type="InterPro" id="IPR009286">
    <property type="entry name" value="Ins_P5_2-kin"/>
</dbReference>
<evidence type="ECO:0000256" key="6">
    <source>
        <dbReference type="ARBA" id="ARBA00022777"/>
    </source>
</evidence>
<dbReference type="InterPro" id="IPR043001">
    <property type="entry name" value="IP5_2-K_N_lobe"/>
</dbReference>
<dbReference type="STRING" id="50990.A0A4Y7QCX2"/>
<proteinExistence type="predicted"/>
<evidence type="ECO:0000256" key="8">
    <source>
        <dbReference type="RuleBase" id="RU364126"/>
    </source>
</evidence>
<comment type="domain">
    <text evidence="8">The EXKPK motif is conserved in inositol-pentakisphosphate 2-kinases of both family 1 and 2.</text>
</comment>
<dbReference type="EMBL" id="ML170165">
    <property type="protein sequence ID" value="TDL24942.1"/>
    <property type="molecule type" value="Genomic_DNA"/>
</dbReference>
<reference evidence="9 10" key="1">
    <citation type="submission" date="2018-06" db="EMBL/GenBank/DDBJ databases">
        <title>A transcriptomic atlas of mushroom development highlights an independent origin of complex multicellularity.</title>
        <authorList>
            <consortium name="DOE Joint Genome Institute"/>
            <person name="Krizsan K."/>
            <person name="Almasi E."/>
            <person name="Merenyi Z."/>
            <person name="Sahu N."/>
            <person name="Viragh M."/>
            <person name="Koszo T."/>
            <person name="Mondo S."/>
            <person name="Kiss B."/>
            <person name="Balint B."/>
            <person name="Kues U."/>
            <person name="Barry K."/>
            <person name="Hegedus J.C."/>
            <person name="Henrissat B."/>
            <person name="Johnson J."/>
            <person name="Lipzen A."/>
            <person name="Ohm R."/>
            <person name="Nagy I."/>
            <person name="Pangilinan J."/>
            <person name="Yan J."/>
            <person name="Xiong Y."/>
            <person name="Grigoriev I.V."/>
            <person name="Hibbett D.S."/>
            <person name="Nagy L.G."/>
        </authorList>
    </citation>
    <scope>NUCLEOTIDE SEQUENCE [LARGE SCALE GENOMIC DNA]</scope>
    <source>
        <strain evidence="9 10">SZMC22713</strain>
    </source>
</reference>
<organism evidence="9 10">
    <name type="scientific">Rickenella mellea</name>
    <dbReference type="NCBI Taxonomy" id="50990"/>
    <lineage>
        <taxon>Eukaryota</taxon>
        <taxon>Fungi</taxon>
        <taxon>Dikarya</taxon>
        <taxon>Basidiomycota</taxon>
        <taxon>Agaricomycotina</taxon>
        <taxon>Agaricomycetes</taxon>
        <taxon>Hymenochaetales</taxon>
        <taxon>Rickenellaceae</taxon>
        <taxon>Rickenella</taxon>
    </lineage>
</organism>
<dbReference type="OrthoDB" id="272370at2759"/>
<protein>
    <recommendedName>
        <fullName evidence="3 8">Inositol-pentakisphosphate 2-kinase</fullName>
        <ecNumber evidence="2 8">2.7.1.158</ecNumber>
    </recommendedName>
</protein>
<name>A0A4Y7QCX2_9AGAM</name>
<dbReference type="GO" id="GO:0005524">
    <property type="term" value="F:ATP binding"/>
    <property type="evidence" value="ECO:0007669"/>
    <property type="project" value="UniProtKB-KW"/>
</dbReference>
<comment type="catalytic activity">
    <reaction evidence="1 8">
        <text>1D-myo-inositol 1,3,4,5,6-pentakisphosphate + ATP = 1D-myo-inositol hexakisphosphate + ADP + H(+)</text>
        <dbReference type="Rhea" id="RHEA:20313"/>
        <dbReference type="ChEBI" id="CHEBI:15378"/>
        <dbReference type="ChEBI" id="CHEBI:30616"/>
        <dbReference type="ChEBI" id="CHEBI:57733"/>
        <dbReference type="ChEBI" id="CHEBI:58130"/>
        <dbReference type="ChEBI" id="CHEBI:456216"/>
        <dbReference type="EC" id="2.7.1.158"/>
    </reaction>
</comment>
<keyword evidence="10" id="KW-1185">Reference proteome</keyword>
<dbReference type="GO" id="GO:0032958">
    <property type="term" value="P:inositol phosphate biosynthetic process"/>
    <property type="evidence" value="ECO:0007669"/>
    <property type="project" value="TreeGrafter"/>
</dbReference>
<dbReference type="GO" id="GO:0035299">
    <property type="term" value="F:inositol-1,3,4,5,6-pentakisphosphate 2-kinase activity"/>
    <property type="evidence" value="ECO:0007669"/>
    <property type="project" value="UniProtKB-EC"/>
</dbReference>
<dbReference type="EC" id="2.7.1.158" evidence="2 8"/>
<evidence type="ECO:0000256" key="1">
    <source>
        <dbReference type="ARBA" id="ARBA00001774"/>
    </source>
</evidence>
<dbReference type="AlphaFoldDB" id="A0A4Y7QCX2"/>
<dbReference type="GO" id="GO:0005634">
    <property type="term" value="C:nucleus"/>
    <property type="evidence" value="ECO:0007669"/>
    <property type="project" value="TreeGrafter"/>
</dbReference>
<evidence type="ECO:0000256" key="2">
    <source>
        <dbReference type="ARBA" id="ARBA00012023"/>
    </source>
</evidence>